<gene>
    <name evidence="1" type="ORF">GCM10011282_24180</name>
</gene>
<name>A0ABQ2XHJ4_9BURK</name>
<dbReference type="EMBL" id="BMYT01000004">
    <property type="protein sequence ID" value="GGX17302.1"/>
    <property type="molecule type" value="Genomic_DNA"/>
</dbReference>
<organism evidence="1 2">
    <name type="scientific">Undibacterium macrobrachii</name>
    <dbReference type="NCBI Taxonomy" id="1119058"/>
    <lineage>
        <taxon>Bacteria</taxon>
        <taxon>Pseudomonadati</taxon>
        <taxon>Pseudomonadota</taxon>
        <taxon>Betaproteobacteria</taxon>
        <taxon>Burkholderiales</taxon>
        <taxon>Oxalobacteraceae</taxon>
        <taxon>Undibacterium</taxon>
    </lineage>
</organism>
<evidence type="ECO:0000313" key="1">
    <source>
        <dbReference type="EMBL" id="GGX17302.1"/>
    </source>
</evidence>
<comment type="caution">
    <text evidence="1">The sequence shown here is derived from an EMBL/GenBank/DDBJ whole genome shotgun (WGS) entry which is preliminary data.</text>
</comment>
<accession>A0ABQ2XHJ4</accession>
<sequence>MQQEKVLLNHDKTMKYNNHLMPLKMAALIWSAVELLSYSEQAQASCGSSFCLVNTDWAVQGAWMERGYRYDLRFETVRQDQLMRGSKKVNLTGFEARDAEQDTDSRRWLLNVDHGINENWGVSAAIPFIDRRHQHAEAGQPVSWNFRQIGDARITARYQTGLQDTKDGGAAVVGAHVGIKLATGKFDIANLTGTKAERSLQPGTGTNDLLASVYYRRVLSDIATTWFVQANLEAPLQERDGFKPGRKIGIDLGIRTLWTSSLSPMLQLNFQHRASDSGIYAEPADSGGRSLSISPGLSYKITPQTHAYGFVQVPVYQQVTGQQLSPKWAATVGIQSHF</sequence>
<dbReference type="Proteomes" id="UP000620127">
    <property type="component" value="Unassembled WGS sequence"/>
</dbReference>
<keyword evidence="2" id="KW-1185">Reference proteome</keyword>
<evidence type="ECO:0008006" key="3">
    <source>
        <dbReference type="Google" id="ProtNLM"/>
    </source>
</evidence>
<protein>
    <recommendedName>
        <fullName evidence="3">Transporter</fullName>
    </recommendedName>
</protein>
<reference evidence="2" key="1">
    <citation type="journal article" date="2019" name="Int. J. Syst. Evol. Microbiol.">
        <title>The Global Catalogue of Microorganisms (GCM) 10K type strain sequencing project: providing services to taxonomists for standard genome sequencing and annotation.</title>
        <authorList>
            <consortium name="The Broad Institute Genomics Platform"/>
            <consortium name="The Broad Institute Genome Sequencing Center for Infectious Disease"/>
            <person name="Wu L."/>
            <person name="Ma J."/>
        </authorList>
    </citation>
    <scope>NUCLEOTIDE SEQUENCE [LARGE SCALE GENOMIC DNA]</scope>
    <source>
        <strain evidence="2">KCTC 23916</strain>
    </source>
</reference>
<proteinExistence type="predicted"/>
<evidence type="ECO:0000313" key="2">
    <source>
        <dbReference type="Proteomes" id="UP000620127"/>
    </source>
</evidence>